<dbReference type="PROSITE" id="PS51767">
    <property type="entry name" value="PEPTIDASE_A1"/>
    <property type="match status" value="1"/>
</dbReference>
<organism evidence="16 17">
    <name type="scientific">Choanephora cucurbitarum</name>
    <dbReference type="NCBI Taxonomy" id="101091"/>
    <lineage>
        <taxon>Eukaryota</taxon>
        <taxon>Fungi</taxon>
        <taxon>Fungi incertae sedis</taxon>
        <taxon>Mucoromycota</taxon>
        <taxon>Mucoromycotina</taxon>
        <taxon>Mucoromycetes</taxon>
        <taxon>Mucorales</taxon>
        <taxon>Mucorineae</taxon>
        <taxon>Choanephoraceae</taxon>
        <taxon>Choanephoroideae</taxon>
        <taxon>Choanephora</taxon>
    </lineage>
</organism>
<evidence type="ECO:0000256" key="1">
    <source>
        <dbReference type="ARBA" id="ARBA00001130"/>
    </source>
</evidence>
<dbReference type="FunFam" id="2.40.70.10:FF:000008">
    <property type="entry name" value="Cathepsin D"/>
    <property type="match status" value="1"/>
</dbReference>
<evidence type="ECO:0000256" key="11">
    <source>
        <dbReference type="PIRSR" id="PIRSR601461-2"/>
    </source>
</evidence>
<evidence type="ECO:0000256" key="5">
    <source>
        <dbReference type="ARBA" id="ARBA00022729"/>
    </source>
</evidence>
<dbReference type="CDD" id="cd05474">
    <property type="entry name" value="SAP_like"/>
    <property type="match status" value="1"/>
</dbReference>
<dbReference type="Gene3D" id="2.40.70.10">
    <property type="entry name" value="Acid Proteases"/>
    <property type="match status" value="2"/>
</dbReference>
<reference evidence="16 17" key="1">
    <citation type="submission" date="2016-03" db="EMBL/GenBank/DDBJ databases">
        <title>Choanephora cucurbitarum.</title>
        <authorList>
            <person name="Min B."/>
            <person name="Park H."/>
            <person name="Park J.-H."/>
            <person name="Shin H.-D."/>
            <person name="Choi I.-G."/>
        </authorList>
    </citation>
    <scope>NUCLEOTIDE SEQUENCE [LARGE SCALE GENOMIC DNA]</scope>
    <source>
        <strain evidence="16 17">KUS-F28377</strain>
    </source>
</reference>
<evidence type="ECO:0000256" key="7">
    <source>
        <dbReference type="ARBA" id="ARBA00022801"/>
    </source>
</evidence>
<evidence type="ECO:0000313" key="16">
    <source>
        <dbReference type="EMBL" id="OBZ82782.1"/>
    </source>
</evidence>
<evidence type="ECO:0000256" key="2">
    <source>
        <dbReference type="ARBA" id="ARBA00007447"/>
    </source>
</evidence>
<keyword evidence="9 11" id="KW-1015">Disulfide bond</keyword>
<keyword evidence="4 12" id="KW-0645">Protease</keyword>
<dbReference type="InterPro" id="IPR033121">
    <property type="entry name" value="PEPTIDASE_A1"/>
</dbReference>
<feature type="domain" description="Peptidase A1" evidence="15">
    <location>
        <begin position="74"/>
        <end position="461"/>
    </location>
</feature>
<comment type="similarity">
    <text evidence="2 12">Belongs to the peptidase A1 family.</text>
</comment>
<comment type="catalytic activity">
    <reaction evidence="1">
        <text>Hydrolysis of proteins with broad specificity similar to that of pepsin A, preferring hydrophobic residues at P1 and P1'. Clots milk and activates trypsinogen. Does not cleave 4-Gln-|-His-5, but does cleave 10-His-|-Leu-11 and 12-Val-|-Glu-13 in B chain of insulin.</text>
        <dbReference type="EC" id="3.4.23.21"/>
    </reaction>
</comment>
<dbReference type="InParanoid" id="A0A1C7N126"/>
<evidence type="ECO:0000256" key="3">
    <source>
        <dbReference type="ARBA" id="ARBA00013205"/>
    </source>
</evidence>
<evidence type="ECO:0000313" key="17">
    <source>
        <dbReference type="Proteomes" id="UP000093000"/>
    </source>
</evidence>
<keyword evidence="6 12" id="KW-0064">Aspartyl protease</keyword>
<feature type="disulfide bond" evidence="11">
    <location>
        <begin position="105"/>
        <end position="110"/>
    </location>
</feature>
<dbReference type="GO" id="GO:0004190">
    <property type="term" value="F:aspartic-type endopeptidase activity"/>
    <property type="evidence" value="ECO:0007669"/>
    <property type="project" value="UniProtKB-KW"/>
</dbReference>
<feature type="signal peptide" evidence="14">
    <location>
        <begin position="1"/>
        <end position="18"/>
    </location>
</feature>
<dbReference type="SUPFAM" id="SSF50630">
    <property type="entry name" value="Acid proteases"/>
    <property type="match status" value="1"/>
</dbReference>
<dbReference type="EMBL" id="LUGH01000788">
    <property type="protein sequence ID" value="OBZ82782.1"/>
    <property type="molecule type" value="Genomic_DNA"/>
</dbReference>
<keyword evidence="8" id="KW-0865">Zymogen</keyword>
<keyword evidence="5 14" id="KW-0732">Signal</keyword>
<dbReference type="GO" id="GO:0006508">
    <property type="term" value="P:proteolysis"/>
    <property type="evidence" value="ECO:0007669"/>
    <property type="project" value="UniProtKB-KW"/>
</dbReference>
<dbReference type="PANTHER" id="PTHR47966">
    <property type="entry name" value="BETA-SITE APP-CLEAVING ENZYME, ISOFORM A-RELATED"/>
    <property type="match status" value="1"/>
</dbReference>
<dbReference type="Pfam" id="PF00026">
    <property type="entry name" value="Asp"/>
    <property type="match status" value="1"/>
</dbReference>
<evidence type="ECO:0000256" key="12">
    <source>
        <dbReference type="RuleBase" id="RU000454"/>
    </source>
</evidence>
<comment type="caution">
    <text evidence="16">The sequence shown here is derived from an EMBL/GenBank/DDBJ whole genome shotgun (WGS) entry which is preliminary data.</text>
</comment>
<dbReference type="InterPro" id="IPR021109">
    <property type="entry name" value="Peptidase_aspartic_dom_sf"/>
</dbReference>
<keyword evidence="17" id="KW-1185">Reference proteome</keyword>
<protein>
    <recommendedName>
        <fullName evidence="3">rhizopuspepsin</fullName>
        <ecNumber evidence="3">3.4.23.21</ecNumber>
    </recommendedName>
</protein>
<feature type="chain" id="PRO_5008889412" description="rhizopuspepsin" evidence="14">
    <location>
        <begin position="19"/>
        <end position="514"/>
    </location>
</feature>
<dbReference type="InterPro" id="IPR001461">
    <property type="entry name" value="Aspartic_peptidase_A1"/>
</dbReference>
<evidence type="ECO:0000256" key="10">
    <source>
        <dbReference type="PIRSR" id="PIRSR601461-1"/>
    </source>
</evidence>
<dbReference type="PROSITE" id="PS00141">
    <property type="entry name" value="ASP_PROTEASE"/>
    <property type="match status" value="2"/>
</dbReference>
<proteinExistence type="inferred from homology"/>
<dbReference type="AlphaFoldDB" id="A0A1C7N126"/>
<feature type="active site" evidence="10">
    <location>
        <position position="92"/>
    </location>
</feature>
<evidence type="ECO:0000256" key="13">
    <source>
        <dbReference type="SAM" id="MobiDB-lite"/>
    </source>
</evidence>
<evidence type="ECO:0000259" key="15">
    <source>
        <dbReference type="PROSITE" id="PS51767"/>
    </source>
</evidence>
<dbReference type="OrthoDB" id="771136at2759"/>
<name>A0A1C7N126_9FUNG</name>
<accession>A0A1C7N126</accession>
<evidence type="ECO:0000256" key="4">
    <source>
        <dbReference type="ARBA" id="ARBA00022670"/>
    </source>
</evidence>
<evidence type="ECO:0000256" key="9">
    <source>
        <dbReference type="ARBA" id="ARBA00023157"/>
    </source>
</evidence>
<dbReference type="InterPro" id="IPR033876">
    <property type="entry name" value="SAP-like"/>
</dbReference>
<dbReference type="EC" id="3.4.23.21" evidence="3"/>
<dbReference type="FunCoup" id="A0A1C7N126">
    <property type="interactions" value="57"/>
</dbReference>
<gene>
    <name evidence="16" type="primary">CARP_0</name>
    <name evidence="16" type="ORF">A0J61_09168</name>
</gene>
<dbReference type="PRINTS" id="PR00792">
    <property type="entry name" value="PEPSIN"/>
</dbReference>
<feature type="active site" evidence="10">
    <location>
        <position position="332"/>
    </location>
</feature>
<keyword evidence="7 12" id="KW-0378">Hydrolase</keyword>
<sequence length="514" mass="54495">MHLIAAATLTLLASTTLAASTQEKIVRTPIIRNPHLGNPLEEARKKYNLITKRQQLDKRAEHNAPLYNDQGSQYLVQVGIGTPAQNFTVTLDTGSSDLWVPSTQCPQSNCPFYRFDPSKSSTLKQLNAPFAIQYGIGSVNGTYYTDTVTVGGATVQNQQFGLASMTEDIMQADPSAGGPGSSAPDSYNTSSNQNVEGNGILGLGYPGLTQANSQGEGAYNPFVFNLVAQNIISDPIFSIFLNSVSETGWSGEIIFGGIDDSKFDGNLTYLPVASLTTRSSGSTSSRQSSSTNSSQANYYYWMVYGQGLGVTNSNTGSNPSWRLRELGAFILDTGTTLTYLPASVATDIVTAFAGERNFAYDRQSGVFIVDCNTAKSPARFELQMSQSNRISSNPLVLSVPASELVIPIDSNTADSASVCMFGIAPLSGSGGVGNNLYLVGDSVLRSAYMVFDMGQNRVGIAATKKTGGAVSLGNSSRSSISSSAGNTIDYHSFTHVTITSSLALFAIALIMNAF</sequence>
<evidence type="ECO:0000256" key="14">
    <source>
        <dbReference type="SAM" id="SignalP"/>
    </source>
</evidence>
<dbReference type="InterPro" id="IPR001969">
    <property type="entry name" value="Aspartic_peptidase_AS"/>
</dbReference>
<evidence type="ECO:0000256" key="8">
    <source>
        <dbReference type="ARBA" id="ARBA00023145"/>
    </source>
</evidence>
<dbReference type="STRING" id="101091.A0A1C7N126"/>
<feature type="compositionally biased region" description="Low complexity" evidence="13">
    <location>
        <begin position="172"/>
        <end position="186"/>
    </location>
</feature>
<feature type="region of interest" description="Disordered" evidence="13">
    <location>
        <begin position="171"/>
        <end position="190"/>
    </location>
</feature>
<dbReference type="Proteomes" id="UP000093000">
    <property type="component" value="Unassembled WGS sequence"/>
</dbReference>
<evidence type="ECO:0000256" key="6">
    <source>
        <dbReference type="ARBA" id="ARBA00022750"/>
    </source>
</evidence>
<dbReference type="PANTHER" id="PTHR47966:SF65">
    <property type="entry name" value="ASPARTIC-TYPE ENDOPEPTIDASE"/>
    <property type="match status" value="1"/>
</dbReference>